<evidence type="ECO:0000256" key="1">
    <source>
        <dbReference type="SAM" id="Phobius"/>
    </source>
</evidence>
<dbReference type="AlphaFoldDB" id="A0A238K3A2"/>
<keyword evidence="1" id="KW-0472">Membrane</keyword>
<feature type="transmembrane region" description="Helical" evidence="1">
    <location>
        <begin position="31"/>
        <end position="52"/>
    </location>
</feature>
<reference evidence="2 3" key="1">
    <citation type="submission" date="2017-05" db="EMBL/GenBank/DDBJ databases">
        <authorList>
            <person name="Song R."/>
            <person name="Chenine A.L."/>
            <person name="Ruprecht R.M."/>
        </authorList>
    </citation>
    <scope>NUCLEOTIDE SEQUENCE [LARGE SCALE GENOMIC DNA]</scope>
    <source>
        <strain evidence="2 3">CECT 8898</strain>
    </source>
</reference>
<organism evidence="2 3">
    <name type="scientific">Maliponia aquimaris</name>
    <dbReference type="NCBI Taxonomy" id="1673631"/>
    <lineage>
        <taxon>Bacteria</taxon>
        <taxon>Pseudomonadati</taxon>
        <taxon>Pseudomonadota</taxon>
        <taxon>Alphaproteobacteria</taxon>
        <taxon>Rhodobacterales</taxon>
        <taxon>Paracoccaceae</taxon>
        <taxon>Maliponia</taxon>
    </lineage>
</organism>
<protein>
    <submittedName>
        <fullName evidence="2">Uncharacterized protein</fullName>
    </submittedName>
</protein>
<evidence type="ECO:0000313" key="2">
    <source>
        <dbReference type="EMBL" id="SMX36426.1"/>
    </source>
</evidence>
<evidence type="ECO:0000313" key="3">
    <source>
        <dbReference type="Proteomes" id="UP000207598"/>
    </source>
</evidence>
<keyword evidence="3" id="KW-1185">Reference proteome</keyword>
<keyword evidence="1" id="KW-0812">Transmembrane</keyword>
<dbReference type="RefSeq" id="WP_094019733.1">
    <property type="nucleotide sequence ID" value="NZ_FXYF01000002.1"/>
</dbReference>
<sequence length="511" mass="54858">MMQAPFSEPHGPVVRKSWVSRLDDIVRTPRFLAAALAFSTVNAAAAMTVLMWTPTPTQTAIIPKVTVAPLAPQGTLDSVVVGEVVHRLPPAQTWWPPHMLPEGASHAALPDLPRVLPQQLARPQIDTAPKADTLPEPLLAARPRAVSPEPQAEVRLASLMPTQAERALPLVRPRARPALPEAPASAAAPDLNAINTLAVSLRPQVRPEGLYVPETPRLADKVTQEVPTTTLAALDPQLAPKSQRPVSGPTCNTRLARAIPGRKGSASAGSSVMSGLMRVGGTDRDRAVAREIMAGNVPSFLQDLVPVEVSGRARDGSAIRITFCAMPDYLAVGSDRDFVRVPMGLPAAMQIAERFDMLLPTRRMVDQIYRAADLRVAPMPMTPGPQMSSTDYLVRHNKTVEGQVRGASVAGRLISGHKKDLVLTNRLSSNRGRVAIYGWHRTNGQAIQPLSTVHGATYADYSHGVRLISQTAYLNGKPVRLTDLMADPDYAALISDEGPIRAAQLQLASAN</sequence>
<proteinExistence type="predicted"/>
<dbReference type="Proteomes" id="UP000207598">
    <property type="component" value="Unassembled WGS sequence"/>
</dbReference>
<accession>A0A238K3A2</accession>
<dbReference type="EMBL" id="FXYF01000002">
    <property type="protein sequence ID" value="SMX36426.1"/>
    <property type="molecule type" value="Genomic_DNA"/>
</dbReference>
<keyword evidence="1" id="KW-1133">Transmembrane helix</keyword>
<dbReference type="OrthoDB" id="262081at2"/>
<gene>
    <name evidence="2" type="ORF">MAA8898_00865</name>
</gene>
<name>A0A238K3A2_9RHOB</name>